<protein>
    <submittedName>
        <fullName evidence="1">Uncharacterized protein</fullName>
    </submittedName>
</protein>
<dbReference type="AlphaFoldDB" id="A0A0E9T648"/>
<accession>A0A0E9T648</accession>
<organism evidence="1">
    <name type="scientific">Anguilla anguilla</name>
    <name type="common">European freshwater eel</name>
    <name type="synonym">Muraena anguilla</name>
    <dbReference type="NCBI Taxonomy" id="7936"/>
    <lineage>
        <taxon>Eukaryota</taxon>
        <taxon>Metazoa</taxon>
        <taxon>Chordata</taxon>
        <taxon>Craniata</taxon>
        <taxon>Vertebrata</taxon>
        <taxon>Euteleostomi</taxon>
        <taxon>Actinopterygii</taxon>
        <taxon>Neopterygii</taxon>
        <taxon>Teleostei</taxon>
        <taxon>Anguilliformes</taxon>
        <taxon>Anguillidae</taxon>
        <taxon>Anguilla</taxon>
    </lineage>
</organism>
<sequence length="26" mass="3046">MHRDSTYSHNGVVVCTQSRIHCHQFC</sequence>
<evidence type="ECO:0000313" key="1">
    <source>
        <dbReference type="EMBL" id="JAH48400.1"/>
    </source>
</evidence>
<name>A0A0E9T648_ANGAN</name>
<reference evidence="1" key="2">
    <citation type="journal article" date="2015" name="Fish Shellfish Immunol.">
        <title>Early steps in the European eel (Anguilla anguilla)-Vibrio vulnificus interaction in the gills: Role of the RtxA13 toxin.</title>
        <authorList>
            <person name="Callol A."/>
            <person name="Pajuelo D."/>
            <person name="Ebbesson L."/>
            <person name="Teles M."/>
            <person name="MacKenzie S."/>
            <person name="Amaro C."/>
        </authorList>
    </citation>
    <scope>NUCLEOTIDE SEQUENCE</scope>
</reference>
<proteinExistence type="predicted"/>
<reference evidence="1" key="1">
    <citation type="submission" date="2014-11" db="EMBL/GenBank/DDBJ databases">
        <authorList>
            <person name="Amaro Gonzalez C."/>
        </authorList>
    </citation>
    <scope>NUCLEOTIDE SEQUENCE</scope>
</reference>
<dbReference type="EMBL" id="GBXM01060177">
    <property type="protein sequence ID" value="JAH48400.1"/>
    <property type="molecule type" value="Transcribed_RNA"/>
</dbReference>